<sequence>MDPSVSSSSTLATAGACVFPSLAVDPVTGLDPILYQGGSPTQRTRGFQRKPPHIDRRLEYDITQSHRETDVVLKELLDRHQQRQVALEEQYERDTHSEKHLTRFLETRLATCGVPTLNTMDVRIRREREAALKGSSTKGKATSIQQRVQDAIRLAYGNHVLDLKALDLVHIPQEVYSTLLLQLGGFIRGVNLSRNALRAVPDRFVACFCHAESLNYKENALDALPEAINNLHQLKELNAECNQLRYVPLKLPSSLEHLILTRNRLTTVSNVHALTHLLELEVAYNNLELLPPGMAYLSQLRKLAVTGNRLVTLALLPKFVVTADRNKKPGNVDDQALQSDEQIAAEQKKWRVEVDPATNETIYFHTETKQATRIKPQCFRVSIVPQLPIGKAALTTKHKQNNAEWLAQFPDGWEVSLGGRSLSFAPRPGTSSVPSTAAPPSTQQGGSRMQSMQVTFIHHPTERSFETIPEELDKWGTMHCIHSLSLAGNQLLELPVSIGKLIRLKRLDVENNRLLRLPDTLDQLQVLTTLHLGMNGLTTLPPSLFRLANLTDLDLKLNRFQQLSEEFSALQRLSTLDLSSNALEMLPKAFLQLKKLTTLKLQNNPQLVKSGLLRAETLATGDLDQIMWQLKHQVQCELHGSGAPVATSHEIGVGNEVWSTNLHVNKELTIAIQLAQRTHVLDFHWKKLTIEEFPSVFYTALGNLMELRLSGHELEWIPASFQCFTKLRVLQLRKNNIKRLDDAMFDYDDAALEELDVEYNRITTLPLSIGRLTRLRLLRAANNQIKTVPDSVSQLLELTEVYLAHNRVKQAPAPLGSLVALEKLDISYNQLETLATMDFEPLKRLHTVRLNVNQLTELPDSLALAPIQELCVAGNQFTTLPSTILRLQSTLRVLKLQSNKISRLPLSFGELYRLKVVESDGNPFRSPPAEIMNLGILAIRTYLRKRQQRVDELTRLLATIHFPCNAEAFTGPRLTQFIIRPPSLIDKTNEEQWKHMQFLTEKHFVAFERAVDQYVNGAFYLLHARLRGADIVNEMLLQKQFFLAQSHRERVLRDLVKLCALIRAKRWLDKVDFRYDLVRPWGRNGEDASIYVLNPRALYDDAPELPSVMSVIKKRVYHGFEDEAFEHSEAVVADALTHYVGVYGPVGLIHDEAPFKCGCQDLLRYNKQHEPCFRPGWTFTQLIFTQEEAERRVQDEQAIKDALLALRPQILTYLQTGEGEKRFHKEVRKIKDRLRGELKDKKRKLKKLTKRFQQLKKEREKRLKHEEALKKQGKEVAKTLGEVKEREEQEETYKKLEERVKEWTEEYEKGKQQLGQGYHAFMEDVVTILAESIGIEVRNHLVRQQREKAIAFGLRRPWDGPNGRDFEEYKLMVRRKMLGDGTMEKEDTEGGDAAEKEEKHSDNSEISEVSFDGYDDLVSNMMLEAQRANGEDDEDDDEDDDDEAAPAEALAKLEVSDVSDDDDEASGRPAESEDSDL</sequence>
<feature type="region of interest" description="Disordered" evidence="4">
    <location>
        <begin position="34"/>
        <end position="54"/>
    </location>
</feature>
<gene>
    <name evidence="6" type="ORF">Poli38472_003929</name>
</gene>
<dbReference type="SMART" id="SM00369">
    <property type="entry name" value="LRR_TYP"/>
    <property type="match status" value="14"/>
</dbReference>
<keyword evidence="3" id="KW-0175">Coiled coil</keyword>
<protein>
    <recommendedName>
        <fullName evidence="5">Disease resistance R13L4/SHOC-2-like LRR domain-containing protein</fullName>
    </recommendedName>
</protein>
<name>A0A8K1FMD4_PYTOL</name>
<dbReference type="InterPro" id="IPR003591">
    <property type="entry name" value="Leu-rich_rpt_typical-subtyp"/>
</dbReference>
<dbReference type="PANTHER" id="PTHR48051:SF1">
    <property type="entry name" value="RAS SUPPRESSOR PROTEIN 1"/>
    <property type="match status" value="1"/>
</dbReference>
<feature type="region of interest" description="Disordered" evidence="4">
    <location>
        <begin position="1380"/>
        <end position="1477"/>
    </location>
</feature>
<dbReference type="PROSITE" id="PS51450">
    <property type="entry name" value="LRR"/>
    <property type="match status" value="1"/>
</dbReference>
<evidence type="ECO:0000313" key="6">
    <source>
        <dbReference type="EMBL" id="TMW66164.1"/>
    </source>
</evidence>
<feature type="domain" description="Disease resistance R13L4/SHOC-2-like LRR" evidence="5">
    <location>
        <begin position="719"/>
        <end position="855"/>
    </location>
</feature>
<comment type="caution">
    <text evidence="6">The sequence shown here is derived from an EMBL/GenBank/DDBJ whole genome shotgun (WGS) entry which is preliminary data.</text>
</comment>
<dbReference type="GO" id="GO:0005737">
    <property type="term" value="C:cytoplasm"/>
    <property type="evidence" value="ECO:0007669"/>
    <property type="project" value="TreeGrafter"/>
</dbReference>
<accession>A0A8K1FMD4</accession>
<feature type="region of interest" description="Disordered" evidence="4">
    <location>
        <begin position="424"/>
        <end position="448"/>
    </location>
</feature>
<proteinExistence type="predicted"/>
<feature type="compositionally biased region" description="Low complexity" evidence="4">
    <location>
        <begin position="428"/>
        <end position="442"/>
    </location>
</feature>
<dbReference type="SMART" id="SM00364">
    <property type="entry name" value="LRR_BAC"/>
    <property type="match status" value="13"/>
</dbReference>
<dbReference type="Proteomes" id="UP000794436">
    <property type="component" value="Unassembled WGS sequence"/>
</dbReference>
<evidence type="ECO:0000256" key="3">
    <source>
        <dbReference type="SAM" id="Coils"/>
    </source>
</evidence>
<dbReference type="SUPFAM" id="SSF52058">
    <property type="entry name" value="L domain-like"/>
    <property type="match status" value="2"/>
</dbReference>
<dbReference type="InterPro" id="IPR055414">
    <property type="entry name" value="LRR_R13L4/SHOC2-like"/>
</dbReference>
<dbReference type="InterPro" id="IPR032675">
    <property type="entry name" value="LRR_dom_sf"/>
</dbReference>
<dbReference type="InterPro" id="IPR001611">
    <property type="entry name" value="Leu-rich_rpt"/>
</dbReference>
<dbReference type="Pfam" id="PF23598">
    <property type="entry name" value="LRR_14"/>
    <property type="match status" value="1"/>
</dbReference>
<reference evidence="6" key="1">
    <citation type="submission" date="2019-03" db="EMBL/GenBank/DDBJ databases">
        <title>Long read genome sequence of the mycoparasitic Pythium oligandrum ATCC 38472 isolated from sugarbeet rhizosphere.</title>
        <authorList>
            <person name="Gaulin E."/>
        </authorList>
    </citation>
    <scope>NUCLEOTIDE SEQUENCE</scope>
    <source>
        <strain evidence="6">ATCC 38472_TT</strain>
    </source>
</reference>
<dbReference type="EMBL" id="SPLM01000036">
    <property type="protein sequence ID" value="TMW66164.1"/>
    <property type="molecule type" value="Genomic_DNA"/>
</dbReference>
<dbReference type="Pfam" id="PF13855">
    <property type="entry name" value="LRR_8"/>
    <property type="match status" value="1"/>
</dbReference>
<feature type="coiled-coil region" evidence="3">
    <location>
        <begin position="1224"/>
        <end position="1313"/>
    </location>
</feature>
<feature type="compositionally biased region" description="Basic and acidic residues" evidence="4">
    <location>
        <begin position="1393"/>
        <end position="1403"/>
    </location>
</feature>
<keyword evidence="2" id="KW-0677">Repeat</keyword>
<dbReference type="OrthoDB" id="165065at2759"/>
<keyword evidence="1" id="KW-0433">Leucine-rich repeat</keyword>
<dbReference type="PANTHER" id="PTHR48051">
    <property type="match status" value="1"/>
</dbReference>
<dbReference type="InterPro" id="IPR050216">
    <property type="entry name" value="LRR_domain-containing"/>
</dbReference>
<evidence type="ECO:0000313" key="7">
    <source>
        <dbReference type="Proteomes" id="UP000794436"/>
    </source>
</evidence>
<organism evidence="6 7">
    <name type="scientific">Pythium oligandrum</name>
    <name type="common">Mycoparasitic fungus</name>
    <dbReference type="NCBI Taxonomy" id="41045"/>
    <lineage>
        <taxon>Eukaryota</taxon>
        <taxon>Sar</taxon>
        <taxon>Stramenopiles</taxon>
        <taxon>Oomycota</taxon>
        <taxon>Peronosporomycetes</taxon>
        <taxon>Pythiales</taxon>
        <taxon>Pythiaceae</taxon>
        <taxon>Pythium</taxon>
    </lineage>
</organism>
<keyword evidence="7" id="KW-1185">Reference proteome</keyword>
<evidence type="ECO:0000256" key="2">
    <source>
        <dbReference type="ARBA" id="ARBA00022737"/>
    </source>
</evidence>
<dbReference type="Gene3D" id="3.80.10.10">
    <property type="entry name" value="Ribonuclease Inhibitor"/>
    <property type="match status" value="3"/>
</dbReference>
<evidence type="ECO:0000259" key="5">
    <source>
        <dbReference type="Pfam" id="PF23598"/>
    </source>
</evidence>
<feature type="compositionally biased region" description="Acidic residues" evidence="4">
    <location>
        <begin position="1431"/>
        <end position="1445"/>
    </location>
</feature>
<evidence type="ECO:0000256" key="4">
    <source>
        <dbReference type="SAM" id="MobiDB-lite"/>
    </source>
</evidence>
<evidence type="ECO:0000256" key="1">
    <source>
        <dbReference type="ARBA" id="ARBA00022614"/>
    </source>
</evidence>